<reference evidence="1" key="1">
    <citation type="journal article" date="2022" name="Plant J.">
        <title>Strategies of tolerance reflected in two North American maple genomes.</title>
        <authorList>
            <person name="McEvoy S.L."/>
            <person name="Sezen U.U."/>
            <person name="Trouern-Trend A."/>
            <person name="McMahon S.M."/>
            <person name="Schaberg P.G."/>
            <person name="Yang J."/>
            <person name="Wegrzyn J.L."/>
            <person name="Swenson N.G."/>
        </authorList>
    </citation>
    <scope>NUCLEOTIDE SEQUENCE</scope>
    <source>
        <strain evidence="1">91603</strain>
    </source>
</reference>
<gene>
    <name evidence="1" type="ORF">LWI28_017299</name>
</gene>
<accession>A0AAD5JJR3</accession>
<evidence type="ECO:0000313" key="2">
    <source>
        <dbReference type="Proteomes" id="UP001064489"/>
    </source>
</evidence>
<keyword evidence="2" id="KW-1185">Reference proteome</keyword>
<organism evidence="1 2">
    <name type="scientific">Acer negundo</name>
    <name type="common">Box elder</name>
    <dbReference type="NCBI Taxonomy" id="4023"/>
    <lineage>
        <taxon>Eukaryota</taxon>
        <taxon>Viridiplantae</taxon>
        <taxon>Streptophyta</taxon>
        <taxon>Embryophyta</taxon>
        <taxon>Tracheophyta</taxon>
        <taxon>Spermatophyta</taxon>
        <taxon>Magnoliopsida</taxon>
        <taxon>eudicotyledons</taxon>
        <taxon>Gunneridae</taxon>
        <taxon>Pentapetalae</taxon>
        <taxon>rosids</taxon>
        <taxon>malvids</taxon>
        <taxon>Sapindales</taxon>
        <taxon>Sapindaceae</taxon>
        <taxon>Hippocastanoideae</taxon>
        <taxon>Acereae</taxon>
        <taxon>Acer</taxon>
    </lineage>
</organism>
<sequence length="160" mass="17473">MATVDWKNRRLAGAGWALSTVDKDESSVKGIRGRSQKASRSFVKVVQGFENGSHEVGDFLHATQFFKSGSTVLLITPPLDSRHVAGRASSDWGHESHLLGHAANAGRLPLITPQMPQVDDLPSRHKHCQLIASCHAVGRLPLVTPPVVSLSWSIVFEFKF</sequence>
<dbReference type="EMBL" id="JAJSOW010000001">
    <property type="protein sequence ID" value="KAI9201050.1"/>
    <property type="molecule type" value="Genomic_DNA"/>
</dbReference>
<dbReference type="Proteomes" id="UP001064489">
    <property type="component" value="Chromosome 9"/>
</dbReference>
<proteinExistence type="predicted"/>
<name>A0AAD5JJR3_ACENE</name>
<evidence type="ECO:0000313" key="1">
    <source>
        <dbReference type="EMBL" id="KAI9201050.1"/>
    </source>
</evidence>
<comment type="caution">
    <text evidence="1">The sequence shown here is derived from an EMBL/GenBank/DDBJ whole genome shotgun (WGS) entry which is preliminary data.</text>
</comment>
<dbReference type="AlphaFoldDB" id="A0AAD5JJR3"/>
<protein>
    <submittedName>
        <fullName evidence="1">Uncharacterized protein</fullName>
    </submittedName>
</protein>
<reference evidence="1" key="2">
    <citation type="submission" date="2023-02" db="EMBL/GenBank/DDBJ databases">
        <authorList>
            <person name="Swenson N.G."/>
            <person name="Wegrzyn J.L."/>
            <person name="Mcevoy S.L."/>
        </authorList>
    </citation>
    <scope>NUCLEOTIDE SEQUENCE</scope>
    <source>
        <strain evidence="1">91603</strain>
        <tissue evidence="1">Leaf</tissue>
    </source>
</reference>